<dbReference type="SUPFAM" id="SSF51182">
    <property type="entry name" value="RmlC-like cupins"/>
    <property type="match status" value="1"/>
</dbReference>
<dbReference type="PANTHER" id="PTHR35848">
    <property type="entry name" value="OXALATE-BINDING PROTEIN"/>
    <property type="match status" value="1"/>
</dbReference>
<accession>A0A5N5DH71</accession>
<gene>
    <name evidence="4" type="primary">dddW</name>
    <name evidence="4" type="ORF">DBV05_g4346</name>
</gene>
<evidence type="ECO:0000256" key="1">
    <source>
        <dbReference type="ARBA" id="ARBA00022723"/>
    </source>
</evidence>
<dbReference type="GO" id="GO:0046872">
    <property type="term" value="F:metal ion binding"/>
    <property type="evidence" value="ECO:0007669"/>
    <property type="project" value="UniProtKB-KW"/>
</dbReference>
<feature type="region of interest" description="Disordered" evidence="2">
    <location>
        <begin position="1"/>
        <end position="29"/>
    </location>
</feature>
<keyword evidence="1" id="KW-0479">Metal-binding</keyword>
<dbReference type="EMBL" id="VCHE01000020">
    <property type="protein sequence ID" value="KAB2576900.1"/>
    <property type="molecule type" value="Genomic_DNA"/>
</dbReference>
<keyword evidence="4" id="KW-0456">Lyase</keyword>
<organism evidence="4 5">
    <name type="scientific">Lasiodiplodia theobromae</name>
    <dbReference type="NCBI Taxonomy" id="45133"/>
    <lineage>
        <taxon>Eukaryota</taxon>
        <taxon>Fungi</taxon>
        <taxon>Dikarya</taxon>
        <taxon>Ascomycota</taxon>
        <taxon>Pezizomycotina</taxon>
        <taxon>Dothideomycetes</taxon>
        <taxon>Dothideomycetes incertae sedis</taxon>
        <taxon>Botryosphaeriales</taxon>
        <taxon>Botryosphaeriaceae</taxon>
        <taxon>Lasiodiplodia</taxon>
    </lineage>
</organism>
<protein>
    <submittedName>
        <fullName evidence="4">Dimethlysulfonioproprionate lyase DddW</fullName>
    </submittedName>
</protein>
<dbReference type="Gene3D" id="2.60.120.10">
    <property type="entry name" value="Jelly Rolls"/>
    <property type="match status" value="1"/>
</dbReference>
<dbReference type="PANTHER" id="PTHR35848:SF6">
    <property type="entry name" value="CUPIN TYPE-2 DOMAIN-CONTAINING PROTEIN"/>
    <property type="match status" value="1"/>
</dbReference>
<evidence type="ECO:0000313" key="5">
    <source>
        <dbReference type="Proteomes" id="UP000325902"/>
    </source>
</evidence>
<sequence>MATKSQKPLFLRSHKVSETPPSSFAESARGNTTWHTLLSAPATATDSLSGGIAVCPPNGSLALHRHEQAEIYYVLAGAGEVEIDGKRQKVSEGMIIWIPGNAEHGVFCGEERLKWLYIFPEGSFEDVVYRFREDSSHAQDTAKAKL</sequence>
<dbReference type="InterPro" id="IPR011051">
    <property type="entry name" value="RmlC_Cupin_sf"/>
</dbReference>
<name>A0A5N5DH71_9PEZI</name>
<evidence type="ECO:0000256" key="2">
    <source>
        <dbReference type="SAM" id="MobiDB-lite"/>
    </source>
</evidence>
<dbReference type="OrthoDB" id="445803at2759"/>
<feature type="compositionally biased region" description="Polar residues" evidence="2">
    <location>
        <begin position="19"/>
        <end position="29"/>
    </location>
</feature>
<dbReference type="InterPro" id="IPR051610">
    <property type="entry name" value="GPI/OXD"/>
</dbReference>
<dbReference type="InterPro" id="IPR014710">
    <property type="entry name" value="RmlC-like_jellyroll"/>
</dbReference>
<dbReference type="Proteomes" id="UP000325902">
    <property type="component" value="Unassembled WGS sequence"/>
</dbReference>
<dbReference type="AlphaFoldDB" id="A0A5N5DH71"/>
<dbReference type="GO" id="GO:0016829">
    <property type="term" value="F:lyase activity"/>
    <property type="evidence" value="ECO:0007669"/>
    <property type="project" value="UniProtKB-KW"/>
</dbReference>
<evidence type="ECO:0000313" key="4">
    <source>
        <dbReference type="EMBL" id="KAB2576900.1"/>
    </source>
</evidence>
<evidence type="ECO:0000259" key="3">
    <source>
        <dbReference type="Pfam" id="PF07883"/>
    </source>
</evidence>
<reference evidence="4 5" key="1">
    <citation type="journal article" date="2019" name="Sci. Rep.">
        <title>A multi-omics analysis of the grapevine pathogen Lasiodiplodia theobromae reveals that temperature affects the expression of virulence- and pathogenicity-related genes.</title>
        <authorList>
            <person name="Felix C."/>
            <person name="Meneses R."/>
            <person name="Goncalves M.F.M."/>
            <person name="Tilleman L."/>
            <person name="Duarte A.S."/>
            <person name="Jorrin-Novo J.V."/>
            <person name="Van de Peer Y."/>
            <person name="Deforce D."/>
            <person name="Van Nieuwerburgh F."/>
            <person name="Esteves A.C."/>
            <person name="Alves A."/>
        </authorList>
    </citation>
    <scope>NUCLEOTIDE SEQUENCE [LARGE SCALE GENOMIC DNA]</scope>
    <source>
        <strain evidence="4 5">LA-SOL3</strain>
    </source>
</reference>
<comment type="caution">
    <text evidence="4">The sequence shown here is derived from an EMBL/GenBank/DDBJ whole genome shotgun (WGS) entry which is preliminary data.</text>
</comment>
<keyword evidence="5" id="KW-1185">Reference proteome</keyword>
<dbReference type="InterPro" id="IPR013096">
    <property type="entry name" value="Cupin_2"/>
</dbReference>
<proteinExistence type="predicted"/>
<dbReference type="Pfam" id="PF07883">
    <property type="entry name" value="Cupin_2"/>
    <property type="match status" value="1"/>
</dbReference>
<feature type="domain" description="Cupin type-2" evidence="3">
    <location>
        <begin position="54"/>
        <end position="119"/>
    </location>
</feature>